<dbReference type="GO" id="GO:0043992">
    <property type="term" value="F:histone H3K9 acetyltransferase activity"/>
    <property type="evidence" value="ECO:0007669"/>
    <property type="project" value="UniProtKB-ARBA"/>
</dbReference>
<keyword evidence="7" id="KW-0539">Nucleus</keyword>
<dbReference type="Pfam" id="PF00583">
    <property type="entry name" value="Acetyltransf_1"/>
    <property type="match status" value="1"/>
</dbReference>
<dbReference type="GO" id="GO:0005634">
    <property type="term" value="C:nucleus"/>
    <property type="evidence" value="ECO:0007669"/>
    <property type="project" value="UniProtKB-SubCell"/>
</dbReference>
<evidence type="ECO:0000313" key="11">
    <source>
        <dbReference type="EMBL" id="CAF1925754.1"/>
    </source>
</evidence>
<dbReference type="PANTHER" id="PTHR45750:SF3">
    <property type="entry name" value="HISTONE ACETYLTRANSFERASE"/>
    <property type="match status" value="1"/>
</dbReference>
<comment type="catalytic activity">
    <reaction evidence="8">
        <text>L-lysyl-[histone] + acetyl-CoA = N(6)-acetyl-L-lysyl-[histone] + CoA + H(+)</text>
        <dbReference type="Rhea" id="RHEA:21992"/>
        <dbReference type="Rhea" id="RHEA-COMP:9845"/>
        <dbReference type="Rhea" id="RHEA-COMP:11338"/>
        <dbReference type="ChEBI" id="CHEBI:15378"/>
        <dbReference type="ChEBI" id="CHEBI:29969"/>
        <dbReference type="ChEBI" id="CHEBI:57287"/>
        <dbReference type="ChEBI" id="CHEBI:57288"/>
        <dbReference type="ChEBI" id="CHEBI:61930"/>
        <dbReference type="EC" id="2.3.1.48"/>
    </reaction>
    <physiologicalReaction direction="left-to-right" evidence="8">
        <dbReference type="Rhea" id="RHEA:21993"/>
    </physiologicalReaction>
</comment>
<dbReference type="SUPFAM" id="SSF55729">
    <property type="entry name" value="Acyl-CoA N-acyltransferases (Nat)"/>
    <property type="match status" value="1"/>
</dbReference>
<evidence type="ECO:0000259" key="10">
    <source>
        <dbReference type="PROSITE" id="PS51186"/>
    </source>
</evidence>
<name>A0A816L4N5_9BILA</name>
<dbReference type="InterPro" id="IPR037800">
    <property type="entry name" value="GCN5"/>
</dbReference>
<accession>A0A816L4N5</accession>
<dbReference type="GO" id="GO:0005813">
    <property type="term" value="C:centrosome"/>
    <property type="evidence" value="ECO:0007669"/>
    <property type="project" value="UniProtKB-SubCell"/>
</dbReference>
<dbReference type="AlphaFoldDB" id="A0A816L4N5"/>
<dbReference type="InterPro" id="IPR009464">
    <property type="entry name" value="PCAF_N"/>
</dbReference>
<evidence type="ECO:0000313" key="12">
    <source>
        <dbReference type="Proteomes" id="UP000663824"/>
    </source>
</evidence>
<feature type="domain" description="N-acetyltransferase" evidence="10">
    <location>
        <begin position="533"/>
        <end position="679"/>
    </location>
</feature>
<dbReference type="Gene3D" id="3.40.630.30">
    <property type="match status" value="1"/>
</dbReference>
<comment type="subcellular location">
    <subcellularLocation>
        <location evidence="2">Cytoplasm</location>
        <location evidence="2">Cytoskeleton</location>
        <location evidence="2">Microtubule organizing center</location>
        <location evidence="2">Centrosome</location>
    </subcellularLocation>
    <subcellularLocation>
        <location evidence="1">Nucleus</location>
    </subcellularLocation>
</comment>
<evidence type="ECO:0000256" key="1">
    <source>
        <dbReference type="ARBA" id="ARBA00004123"/>
    </source>
</evidence>
<dbReference type="InterPro" id="IPR000182">
    <property type="entry name" value="GNAT_dom"/>
</dbReference>
<evidence type="ECO:0000256" key="6">
    <source>
        <dbReference type="ARBA" id="ARBA00023212"/>
    </source>
</evidence>
<feature type="compositionally biased region" description="Low complexity" evidence="9">
    <location>
        <begin position="442"/>
        <end position="469"/>
    </location>
</feature>
<evidence type="ECO:0000256" key="8">
    <source>
        <dbReference type="ARBA" id="ARBA00048940"/>
    </source>
</evidence>
<evidence type="ECO:0000256" key="9">
    <source>
        <dbReference type="SAM" id="MobiDB-lite"/>
    </source>
</evidence>
<dbReference type="EMBL" id="CAJNRE010000327">
    <property type="protein sequence ID" value="CAF1925754.1"/>
    <property type="molecule type" value="Genomic_DNA"/>
</dbReference>
<evidence type="ECO:0000256" key="4">
    <source>
        <dbReference type="ARBA" id="ARBA00023117"/>
    </source>
</evidence>
<dbReference type="Pfam" id="PF00439">
    <property type="entry name" value="Bromodomain"/>
    <property type="match status" value="1"/>
</dbReference>
<feature type="region of interest" description="Disordered" evidence="9">
    <location>
        <begin position="400"/>
        <end position="471"/>
    </location>
</feature>
<comment type="similarity">
    <text evidence="3">Belongs to the acetyltransferase family. GCN5 subfamily.</text>
</comment>
<dbReference type="InterPro" id="IPR036427">
    <property type="entry name" value="Bromodomain-like_sf"/>
</dbReference>
<proteinExistence type="inferred from homology"/>
<organism evidence="11 12">
    <name type="scientific">Rotaria magnacalcarata</name>
    <dbReference type="NCBI Taxonomy" id="392030"/>
    <lineage>
        <taxon>Eukaryota</taxon>
        <taxon>Metazoa</taxon>
        <taxon>Spiralia</taxon>
        <taxon>Gnathifera</taxon>
        <taxon>Rotifera</taxon>
        <taxon>Eurotatoria</taxon>
        <taxon>Bdelloidea</taxon>
        <taxon>Philodinida</taxon>
        <taxon>Philodinidae</taxon>
        <taxon>Rotaria</taxon>
    </lineage>
</organism>
<protein>
    <recommendedName>
        <fullName evidence="10">N-acetyltransferase domain-containing protein</fullName>
    </recommendedName>
</protein>
<gene>
    <name evidence="11" type="ORF">MBJ925_LOCUS3320</name>
</gene>
<evidence type="ECO:0000256" key="2">
    <source>
        <dbReference type="ARBA" id="ARBA00004300"/>
    </source>
</evidence>
<dbReference type="Gene3D" id="1.20.920.10">
    <property type="entry name" value="Bromodomain-like"/>
    <property type="match status" value="1"/>
</dbReference>
<dbReference type="SUPFAM" id="SSF47370">
    <property type="entry name" value="Bromodomain"/>
    <property type="match status" value="1"/>
</dbReference>
<keyword evidence="6" id="KW-0963">Cytoplasm</keyword>
<dbReference type="Proteomes" id="UP000663824">
    <property type="component" value="Unassembled WGS sequence"/>
</dbReference>
<evidence type="ECO:0000256" key="7">
    <source>
        <dbReference type="ARBA" id="ARBA00023242"/>
    </source>
</evidence>
<dbReference type="InterPro" id="IPR001487">
    <property type="entry name" value="Bromodomain"/>
</dbReference>
<sequence length="864" mass="98757">MVDITSSSLFQSNISTILHWPLARKIELLSSFSQCSASLCLCAGWIKPNEVPIHDITTNDDAAVIRKPLLCCSCQHPFDLHYNEKTKAKYWSSESTIEQVDSALQTLLDADLLIRFATSPSLSDQHDLSTNRTLLFIAQTLQSTITTMAVHSSRRDLINTNMSNLLGVCPFEQPCIRDAVINYVCSTTPTTASTATNDNQQLHVIFEAGKQFLNLLNTWKMPSNVAHLLWLEEQSAASVEHMRRAIVKIKNDNQQLHVIFEAGKQFLNLLNTWKMPSNVAHLLWLEEQSAASVEHMRRVNNYELWYARWVGYCIVPQLCPKSLTKYEQTTIFGYEYLSLIFDHFKSDMLTTRTLSPSLIRFFDTFQQTLTESDSACWSSSYERPVIPMLEANIESLLTGDQVNAPANSTNEQTEKKITRRVSKALTNKKQLKRLEPSRMLTSTSSSSSPLSPSSSPSPSQVQQQQNASPLPGSEFISRVWSCVCERHEQRLRAEIEKTLFKANPKRDEVARLAEQRGFAEFHLIKHDLNKHGATETDLMYKRLLQLINVFSRALPKMPQNYIARTVLDPRHQSLIIVFASKVIGGICFRMFPHRNFSEIVFCAVSEYQQVRGYGTHLMNHLKDYHIRLNITNLLTYADGFAVGYFKKQGFSSTITLNEQAYTGYIKDYDGATLMQCSLYTQVTYTRLTETLSLIKESINVIRTHRFNQIKQAHPDAKFLANDIQTVDLSSYDSLLNLDHNETNSSDETVDINLLYITLKSVYQEIRSHPFASHVQKKSIFQDYLSTPPLFPIDLDTIQDRLKAKYYHNAYTFTADVSRLLDIAGRAYSNQKKDISNEIRSYDTFVRRKMNEFGLEMGHAPQTYE</sequence>
<keyword evidence="6" id="KW-0206">Cytoskeleton</keyword>
<dbReference type="PROSITE" id="PS51186">
    <property type="entry name" value="GNAT"/>
    <property type="match status" value="1"/>
</dbReference>
<dbReference type="GO" id="GO:0140672">
    <property type="term" value="C:ATAC complex"/>
    <property type="evidence" value="ECO:0007669"/>
    <property type="project" value="TreeGrafter"/>
</dbReference>
<evidence type="ECO:0000256" key="5">
    <source>
        <dbReference type="ARBA" id="ARBA00023159"/>
    </source>
</evidence>
<dbReference type="GO" id="GO:0045944">
    <property type="term" value="P:positive regulation of transcription by RNA polymerase II"/>
    <property type="evidence" value="ECO:0007669"/>
    <property type="project" value="TreeGrafter"/>
</dbReference>
<feature type="compositionally biased region" description="Polar residues" evidence="9">
    <location>
        <begin position="400"/>
        <end position="411"/>
    </location>
</feature>
<dbReference type="InterPro" id="IPR016181">
    <property type="entry name" value="Acyl_CoA_acyltransferase"/>
</dbReference>
<dbReference type="CDD" id="cd04301">
    <property type="entry name" value="NAT_SF"/>
    <property type="match status" value="1"/>
</dbReference>
<dbReference type="PANTHER" id="PTHR45750">
    <property type="entry name" value="GH11602P"/>
    <property type="match status" value="1"/>
</dbReference>
<keyword evidence="4" id="KW-0103">Bromodomain</keyword>
<reference evidence="11" key="1">
    <citation type="submission" date="2021-02" db="EMBL/GenBank/DDBJ databases">
        <authorList>
            <person name="Nowell W R."/>
        </authorList>
    </citation>
    <scope>NUCLEOTIDE SEQUENCE</scope>
</reference>
<evidence type="ECO:0000256" key="3">
    <source>
        <dbReference type="ARBA" id="ARBA00008607"/>
    </source>
</evidence>
<comment type="caution">
    <text evidence="11">The sequence shown here is derived from an EMBL/GenBank/DDBJ whole genome shotgun (WGS) entry which is preliminary data.</text>
</comment>
<dbReference type="Pfam" id="PF06466">
    <property type="entry name" value="PCAF_N"/>
    <property type="match status" value="2"/>
</dbReference>
<keyword evidence="5" id="KW-0010">Activator</keyword>